<accession>A0ABT7D2U8</accession>
<organism evidence="1 2">
    <name type="scientific">Streptomyces pakalii</name>
    <dbReference type="NCBI Taxonomy" id="3036494"/>
    <lineage>
        <taxon>Bacteria</taxon>
        <taxon>Bacillati</taxon>
        <taxon>Actinomycetota</taxon>
        <taxon>Actinomycetes</taxon>
        <taxon>Kitasatosporales</taxon>
        <taxon>Streptomycetaceae</taxon>
        <taxon>Streptomyces</taxon>
    </lineage>
</organism>
<sequence length="677" mass="70817">MTSDFAPADDYGPLLAALPSQPDTVVYAPRSLFNTGPVEGDQRLNMFHPAEGGPPSGPMRQGPVRAERLAAARRCFAAPPGFDEALAALGSGIVVLTGEPGTGRETHALNLLAHGSEGPVIVQVDGAVNLLRWTPRPRGVHGYLVMEPPDLSQLRAWDLSRLEAPLLEAGARLVIVAAHAPELAALLEDRLGVPVLRHLPPSPGKVFAAHLSCGCSTPEAPEEWLRTLTPGEYAALLPEGLPPRQAAQSAEAVLRLSVAGGFSADEVVRALAGAEGRAVVARAQGDAALLAHLISICVYGGLPRGVVAERAAELLRLTEVVGRQGPATSGSGHEPGDAAPQRSWTETLRLLGAHGVQRGRQAETDTVAFCRPGVADTVWAVLCREHGDLIPLLHTWLASTGTEADRVERAGRAAASMAVATGGRSLDCLRDLALAPSPSASEVAAWCLGVAAGDPASVRSASDLLEEWSTETEGALRNAVAHACVPHRGGLPAGRALDLTQRLMETPTGEPEDIAVLTDVRAVLVEHFAVGDLGARAAVLTRMRDWTESDGVPGLLTALAFPDMASTDLAWWSDRIPGDAVMTDCAVALTGHALDESSAYGAMRDALLAWCCGSDGTEQPDNRAPEALIAGLVAARQPGFLRWLLSVERGPDTLPGKSLAAEALTEWRGNTPVPNAD</sequence>
<dbReference type="EMBL" id="JARWAF010000002">
    <property type="protein sequence ID" value="MDJ1640120.1"/>
    <property type="molecule type" value="Genomic_DNA"/>
</dbReference>
<name>A0ABT7D2U8_9ACTN</name>
<protein>
    <recommendedName>
        <fullName evidence="3">ATP-binding protein</fullName>
    </recommendedName>
</protein>
<dbReference type="RefSeq" id="WP_283892111.1">
    <property type="nucleotide sequence ID" value="NZ_JARWAF010000002.1"/>
</dbReference>
<evidence type="ECO:0000313" key="2">
    <source>
        <dbReference type="Proteomes" id="UP001237194"/>
    </source>
</evidence>
<evidence type="ECO:0000313" key="1">
    <source>
        <dbReference type="EMBL" id="MDJ1640120.1"/>
    </source>
</evidence>
<dbReference type="Proteomes" id="UP001237194">
    <property type="component" value="Unassembled WGS sequence"/>
</dbReference>
<proteinExistence type="predicted"/>
<evidence type="ECO:0008006" key="3">
    <source>
        <dbReference type="Google" id="ProtNLM"/>
    </source>
</evidence>
<comment type="caution">
    <text evidence="1">The sequence shown here is derived from an EMBL/GenBank/DDBJ whole genome shotgun (WGS) entry which is preliminary data.</text>
</comment>
<keyword evidence="2" id="KW-1185">Reference proteome</keyword>
<reference evidence="1 2" key="1">
    <citation type="submission" date="2023-04" db="EMBL/GenBank/DDBJ databases">
        <title>A novel species of the genus Streptomyces: Streptomyces pakalii sp. nov. isolated from a Mexican soil jungle.</title>
        <authorList>
            <person name="Chavez-Hernandez M.A."/>
            <person name="Ortiz-Alvarez J."/>
            <person name="Villa-Tanaca L."/>
            <person name="Hernandez-Rodriguez C."/>
        </authorList>
    </citation>
    <scope>NUCLEOTIDE SEQUENCE [LARGE SCALE GENOMIC DNA]</scope>
    <source>
        <strain evidence="1 2">ENCB-J15</strain>
    </source>
</reference>
<gene>
    <name evidence="1" type="ORF">P5W92_06835</name>
</gene>